<keyword evidence="1" id="KW-0472">Membrane</keyword>
<dbReference type="PANTHER" id="PTHR34978">
    <property type="entry name" value="POSSIBLE SENSOR-TRANSDUCER PROTEIN BLAR"/>
    <property type="match status" value="1"/>
</dbReference>
<evidence type="ECO:0000256" key="1">
    <source>
        <dbReference type="SAM" id="Phobius"/>
    </source>
</evidence>
<dbReference type="CDD" id="cd07326">
    <property type="entry name" value="M56_BlaR1_MecR1_like"/>
    <property type="match status" value="1"/>
</dbReference>
<evidence type="ECO:0000313" key="2">
    <source>
        <dbReference type="EMBL" id="OGY73511.1"/>
    </source>
</evidence>
<sequence length="310" mass="35228">MSNPFAKKAGQLFLFITAMGVVPFAVLILINFHTYPVIRTALRAFFVAQNELCKCESAILSSISPVYWGGAIASAGALIFFVSILAIAAFRITRQTRAFVRFHLKDDSHESVFAFCYGFFRPKVRVSPWLFNRLSIEEANVVVRHESYHQKTREPLKSFVVYLMQSVFSFIPSFSLFAEQYQTYAELAADFFATNGFRDKKHLAGALYAMLEDEAPHSIKRLPLSSFGSVTDARVRILSSNDLNCDFIVREPFFHNRTVFPLLLVPLFIAVIYSLIFFSKPFSAEGAGERMCRQAPLRGVYQCEMRVLEK</sequence>
<organism evidence="2 3">
    <name type="scientific">Candidatus Jacksonbacteria bacterium RIFCSPLOWO2_02_FULL_44_20</name>
    <dbReference type="NCBI Taxonomy" id="1798460"/>
    <lineage>
        <taxon>Bacteria</taxon>
        <taxon>Candidatus Jacksoniibacteriota</taxon>
    </lineage>
</organism>
<feature type="transmembrane region" description="Helical" evidence="1">
    <location>
        <begin position="66"/>
        <end position="90"/>
    </location>
</feature>
<feature type="transmembrane region" description="Helical" evidence="1">
    <location>
        <begin position="12"/>
        <end position="32"/>
    </location>
</feature>
<proteinExistence type="predicted"/>
<reference evidence="2 3" key="1">
    <citation type="journal article" date="2016" name="Nat. Commun.">
        <title>Thousands of microbial genomes shed light on interconnected biogeochemical processes in an aquifer system.</title>
        <authorList>
            <person name="Anantharaman K."/>
            <person name="Brown C.T."/>
            <person name="Hug L.A."/>
            <person name="Sharon I."/>
            <person name="Castelle C.J."/>
            <person name="Probst A.J."/>
            <person name="Thomas B.C."/>
            <person name="Singh A."/>
            <person name="Wilkins M.J."/>
            <person name="Karaoz U."/>
            <person name="Brodie E.L."/>
            <person name="Williams K.H."/>
            <person name="Hubbard S.S."/>
            <person name="Banfield J.F."/>
        </authorList>
    </citation>
    <scope>NUCLEOTIDE SEQUENCE [LARGE SCALE GENOMIC DNA]</scope>
</reference>
<comment type="caution">
    <text evidence="2">The sequence shown here is derived from an EMBL/GenBank/DDBJ whole genome shotgun (WGS) entry which is preliminary data.</text>
</comment>
<protein>
    <submittedName>
        <fullName evidence="2">Uncharacterized protein</fullName>
    </submittedName>
</protein>
<keyword evidence="1" id="KW-0812">Transmembrane</keyword>
<dbReference type="Proteomes" id="UP000178315">
    <property type="component" value="Unassembled WGS sequence"/>
</dbReference>
<name>A0A1G2A9K5_9BACT</name>
<dbReference type="PANTHER" id="PTHR34978:SF3">
    <property type="entry name" value="SLR0241 PROTEIN"/>
    <property type="match status" value="1"/>
</dbReference>
<feature type="transmembrane region" description="Helical" evidence="1">
    <location>
        <begin position="259"/>
        <end position="278"/>
    </location>
</feature>
<dbReference type="InterPro" id="IPR052173">
    <property type="entry name" value="Beta-lactam_resp_regulator"/>
</dbReference>
<gene>
    <name evidence="2" type="ORF">A3H61_03135</name>
</gene>
<evidence type="ECO:0000313" key="3">
    <source>
        <dbReference type="Proteomes" id="UP000178315"/>
    </source>
</evidence>
<keyword evidence="1" id="KW-1133">Transmembrane helix</keyword>
<dbReference type="AlphaFoldDB" id="A0A1G2A9K5"/>
<dbReference type="EMBL" id="MHJU01000011">
    <property type="protein sequence ID" value="OGY73511.1"/>
    <property type="molecule type" value="Genomic_DNA"/>
</dbReference>
<accession>A0A1G2A9K5</accession>